<evidence type="ECO:0000313" key="2">
    <source>
        <dbReference type="EMBL" id="ASU36394.1"/>
    </source>
</evidence>
<dbReference type="SUPFAM" id="SSF50405">
    <property type="entry name" value="Actin-crosslinking proteins"/>
    <property type="match status" value="1"/>
</dbReference>
<dbReference type="Proteomes" id="UP000215002">
    <property type="component" value="Chromosome"/>
</dbReference>
<dbReference type="OrthoDB" id="947969at2"/>
<evidence type="ECO:0000313" key="3">
    <source>
        <dbReference type="Proteomes" id="UP000215002"/>
    </source>
</evidence>
<accession>A0A223P353</accession>
<protein>
    <recommendedName>
        <fullName evidence="4">Ricin B lectin domain-containing protein</fullName>
    </recommendedName>
</protein>
<sequence>MKKVFLLISLFLLIYCGLKAQPATFPVTDKQPALVDGLELGYVIKSTEVKAVGNKGDFSRYAVSFYVRNTTNQGKIMLYKQGWNVLNNVSDQLAQFNCVNATGARLTSKEAIINAEACNVLAMVNDCDPKKVDRIRQFVQIGYWIKPGQTISTTAILITPLNTLPDVQVTYLASQLTPLASASVGGPQLVPVAGGQYNQPPPPQQQPVDGLEFVKLKNSFNNMYLNNQQGPPQATNIDPGWWSAQWQVLDIPNSHYVSIKNRWKENYLLVDQRGYVTFTDNYADRAGYWTMETTNDQNVYRFRNLMTGGYLCIAANGVLIQSKTPINNFSSGWLLEQP</sequence>
<dbReference type="InterPro" id="IPR008999">
    <property type="entry name" value="Actin-crosslinking"/>
</dbReference>
<evidence type="ECO:0000256" key="1">
    <source>
        <dbReference type="SAM" id="SignalP"/>
    </source>
</evidence>
<name>A0A223P353_9SPHI</name>
<proteinExistence type="predicted"/>
<dbReference type="Gene3D" id="2.80.10.50">
    <property type="match status" value="2"/>
</dbReference>
<feature type="chain" id="PRO_5013188875" description="Ricin B lectin domain-containing protein" evidence="1">
    <location>
        <begin position="21"/>
        <end position="338"/>
    </location>
</feature>
<dbReference type="CDD" id="cd23432">
    <property type="entry name" value="beta-trefoil_Ricin_EndoBetaGal-like"/>
    <property type="match status" value="1"/>
</dbReference>
<dbReference type="KEGG" id="muc:MuYL_4509"/>
<evidence type="ECO:0008006" key="4">
    <source>
        <dbReference type="Google" id="ProtNLM"/>
    </source>
</evidence>
<organism evidence="2 3">
    <name type="scientific">Mucilaginibacter xinganensis</name>
    <dbReference type="NCBI Taxonomy" id="1234841"/>
    <lineage>
        <taxon>Bacteria</taxon>
        <taxon>Pseudomonadati</taxon>
        <taxon>Bacteroidota</taxon>
        <taxon>Sphingobacteriia</taxon>
        <taxon>Sphingobacteriales</taxon>
        <taxon>Sphingobacteriaceae</taxon>
        <taxon>Mucilaginibacter</taxon>
    </lineage>
</organism>
<feature type="signal peptide" evidence="1">
    <location>
        <begin position="1"/>
        <end position="20"/>
    </location>
</feature>
<keyword evidence="1" id="KW-0732">Signal</keyword>
<keyword evidence="3" id="KW-1185">Reference proteome</keyword>
<gene>
    <name evidence="2" type="ORF">MuYL_4509</name>
</gene>
<dbReference type="AlphaFoldDB" id="A0A223P353"/>
<reference evidence="2 3" key="1">
    <citation type="submission" date="2017-08" db="EMBL/GenBank/DDBJ databases">
        <title>Complete genome sequence of Mucilaginibacter sp. strain BJC16-A31.</title>
        <authorList>
            <consortium name="Henan University of Science and Technology"/>
            <person name="You X."/>
        </authorList>
    </citation>
    <scope>NUCLEOTIDE SEQUENCE [LARGE SCALE GENOMIC DNA]</scope>
    <source>
        <strain evidence="2 3">BJC16-A31</strain>
    </source>
</reference>
<dbReference type="EMBL" id="CP022743">
    <property type="protein sequence ID" value="ASU36394.1"/>
    <property type="molecule type" value="Genomic_DNA"/>
</dbReference>
<dbReference type="RefSeq" id="WP_094572421.1">
    <property type="nucleotide sequence ID" value="NZ_CP022743.1"/>
</dbReference>